<evidence type="ECO:0000259" key="1">
    <source>
        <dbReference type="Pfam" id="PF13466"/>
    </source>
</evidence>
<evidence type="ECO:0000313" key="2">
    <source>
        <dbReference type="EMBL" id="MFC3173012.1"/>
    </source>
</evidence>
<name>A0ABV7IM38_9SPHN</name>
<protein>
    <submittedName>
        <fullName evidence="2">STAS domain-containing protein</fullName>
    </submittedName>
</protein>
<proteinExistence type="predicted"/>
<comment type="caution">
    <text evidence="2">The sequence shown here is derived from an EMBL/GenBank/DDBJ whole genome shotgun (WGS) entry which is preliminary data.</text>
</comment>
<dbReference type="EMBL" id="JBHRTQ010000002">
    <property type="protein sequence ID" value="MFC3173012.1"/>
    <property type="molecule type" value="Genomic_DNA"/>
</dbReference>
<organism evidence="2 3">
    <name type="scientific">Novosphingobium bradum</name>
    <dbReference type="NCBI Taxonomy" id="1737444"/>
    <lineage>
        <taxon>Bacteria</taxon>
        <taxon>Pseudomonadati</taxon>
        <taxon>Pseudomonadota</taxon>
        <taxon>Alphaproteobacteria</taxon>
        <taxon>Sphingomonadales</taxon>
        <taxon>Sphingomonadaceae</taxon>
        <taxon>Novosphingobium</taxon>
    </lineage>
</organism>
<sequence length="86" mass="8571">MHTVILPASCTRTAAQALLPELVAAMSHGPFAIDGSAVSQVGQAVLQLLVSARRSGEGATIAPSAALLDAAMLAGLAGELFDEVTA</sequence>
<accession>A0ABV7IM38</accession>
<reference evidence="3" key="1">
    <citation type="journal article" date="2019" name="Int. J. Syst. Evol. Microbiol.">
        <title>The Global Catalogue of Microorganisms (GCM) 10K type strain sequencing project: providing services to taxonomists for standard genome sequencing and annotation.</title>
        <authorList>
            <consortium name="The Broad Institute Genomics Platform"/>
            <consortium name="The Broad Institute Genome Sequencing Center for Infectious Disease"/>
            <person name="Wu L."/>
            <person name="Ma J."/>
        </authorList>
    </citation>
    <scope>NUCLEOTIDE SEQUENCE [LARGE SCALE GENOMIC DNA]</scope>
    <source>
        <strain evidence="3">KCTC 42984</strain>
    </source>
</reference>
<dbReference type="Pfam" id="PF13466">
    <property type="entry name" value="STAS_2"/>
    <property type="match status" value="1"/>
</dbReference>
<feature type="domain" description="MlaB-like STAS" evidence="1">
    <location>
        <begin position="6"/>
        <end position="75"/>
    </location>
</feature>
<dbReference type="InterPro" id="IPR058548">
    <property type="entry name" value="MlaB-like_STAS"/>
</dbReference>
<gene>
    <name evidence="2" type="ORF">ACFOD9_01975</name>
</gene>
<dbReference type="RefSeq" id="WP_379508402.1">
    <property type="nucleotide sequence ID" value="NZ_JBHRTQ010000002.1"/>
</dbReference>
<keyword evidence="3" id="KW-1185">Reference proteome</keyword>
<evidence type="ECO:0000313" key="3">
    <source>
        <dbReference type="Proteomes" id="UP001595604"/>
    </source>
</evidence>
<dbReference type="Proteomes" id="UP001595604">
    <property type="component" value="Unassembled WGS sequence"/>
</dbReference>